<organism evidence="1 2">
    <name type="scientific">Marchantia polymorpha subsp. ruderalis</name>
    <dbReference type="NCBI Taxonomy" id="1480154"/>
    <lineage>
        <taxon>Eukaryota</taxon>
        <taxon>Viridiplantae</taxon>
        <taxon>Streptophyta</taxon>
        <taxon>Embryophyta</taxon>
        <taxon>Marchantiophyta</taxon>
        <taxon>Marchantiopsida</taxon>
        <taxon>Marchantiidae</taxon>
        <taxon>Marchantiales</taxon>
        <taxon>Marchantiaceae</taxon>
        <taxon>Marchantia</taxon>
    </lineage>
</organism>
<evidence type="ECO:0000313" key="2">
    <source>
        <dbReference type="Proteomes" id="UP000077202"/>
    </source>
</evidence>
<comment type="caution">
    <text evidence="1">The sequence shown here is derived from an EMBL/GenBank/DDBJ whole genome shotgun (WGS) entry which is preliminary data.</text>
</comment>
<accession>A0A176VIX3</accession>
<evidence type="ECO:0000313" key="1">
    <source>
        <dbReference type="EMBL" id="OAE20312.1"/>
    </source>
</evidence>
<gene>
    <name evidence="1" type="ORF">AXG93_2338s1010</name>
</gene>
<dbReference type="EMBL" id="LVLJ01003635">
    <property type="protein sequence ID" value="OAE20312.1"/>
    <property type="molecule type" value="Genomic_DNA"/>
</dbReference>
<keyword evidence="2" id="KW-1185">Reference proteome</keyword>
<name>A0A176VIX3_MARPO</name>
<dbReference type="Proteomes" id="UP000077202">
    <property type="component" value="Unassembled WGS sequence"/>
</dbReference>
<dbReference type="AlphaFoldDB" id="A0A176VIX3"/>
<sequence>MDDVIEKVIEDVDGAACGPQKVVPLEHSPGQSYWRRVKILWQKSHSHKHSTLPTFYVCRMEACRTAYNTKLLKVDELTATSEKEQEYETKLAAMAKKLRMVKTHKWLRLRELEHPTAEMIAWSVRRQRRLAKKLDAFITRSRDAVLNLELELAAVLQRLGLE</sequence>
<reference evidence="1" key="1">
    <citation type="submission" date="2016-03" db="EMBL/GenBank/DDBJ databases">
        <title>Mechanisms controlling the formation of the plant cell surface in tip-growing cells are functionally conserved among land plants.</title>
        <authorList>
            <person name="Honkanen S."/>
            <person name="Jones V.A."/>
            <person name="Morieri G."/>
            <person name="Champion C."/>
            <person name="Hetherington A.J."/>
            <person name="Kelly S."/>
            <person name="Saint-Marcoux D."/>
            <person name="Proust H."/>
            <person name="Prescott H."/>
            <person name="Dolan L."/>
        </authorList>
    </citation>
    <scope>NUCLEOTIDE SEQUENCE [LARGE SCALE GENOMIC DNA]</scope>
    <source>
        <tissue evidence="1">Whole gametophyte</tissue>
    </source>
</reference>
<proteinExistence type="predicted"/>
<protein>
    <submittedName>
        <fullName evidence="1">Uncharacterized protein</fullName>
    </submittedName>
</protein>